<evidence type="ECO:0000256" key="1">
    <source>
        <dbReference type="ARBA" id="ARBA00007611"/>
    </source>
</evidence>
<accession>A0A3L8DCF9</accession>
<evidence type="ECO:0000313" key="7">
    <source>
        <dbReference type="EMBL" id="RLU18200.1"/>
    </source>
</evidence>
<dbReference type="InterPro" id="IPR036084">
    <property type="entry name" value="Ser_inhib-like_sf"/>
</dbReference>
<protein>
    <recommendedName>
        <fullName evidence="6">TIL domain-containing protein</fullName>
    </recommendedName>
</protein>
<gene>
    <name evidence="7" type="ORF">DMN91_008556</name>
</gene>
<reference evidence="7" key="2">
    <citation type="submission" date="2018-07" db="EMBL/GenBank/DDBJ databases">
        <authorList>
            <person name="Mckenzie S.K."/>
            <person name="Kronauer D.J.C."/>
        </authorList>
    </citation>
    <scope>NUCLEOTIDE SEQUENCE</scope>
    <source>
        <strain evidence="7">Clonal line C1</strain>
    </source>
</reference>
<evidence type="ECO:0000256" key="4">
    <source>
        <dbReference type="ARBA" id="ARBA00023157"/>
    </source>
</evidence>
<dbReference type="Gene3D" id="2.10.25.10">
    <property type="entry name" value="Laminin"/>
    <property type="match status" value="1"/>
</dbReference>
<organism evidence="7">
    <name type="scientific">Ooceraea biroi</name>
    <name type="common">Clonal raider ant</name>
    <name type="synonym">Cerapachys biroi</name>
    <dbReference type="NCBI Taxonomy" id="2015173"/>
    <lineage>
        <taxon>Eukaryota</taxon>
        <taxon>Metazoa</taxon>
        <taxon>Ecdysozoa</taxon>
        <taxon>Arthropoda</taxon>
        <taxon>Hexapoda</taxon>
        <taxon>Insecta</taxon>
        <taxon>Pterygota</taxon>
        <taxon>Neoptera</taxon>
        <taxon>Endopterygota</taxon>
        <taxon>Hymenoptera</taxon>
        <taxon>Apocrita</taxon>
        <taxon>Aculeata</taxon>
        <taxon>Formicoidea</taxon>
        <taxon>Formicidae</taxon>
        <taxon>Dorylinae</taxon>
        <taxon>Ooceraea</taxon>
    </lineage>
</organism>
<name>A0A3L8DCF9_OOCBI</name>
<keyword evidence="4" id="KW-1015">Disulfide bond</keyword>
<feature type="chain" id="PRO_5018037910" description="TIL domain-containing protein" evidence="5">
    <location>
        <begin position="22"/>
        <end position="89"/>
    </location>
</feature>
<keyword evidence="5" id="KW-0732">Signal</keyword>
<dbReference type="CDD" id="cd19941">
    <property type="entry name" value="TIL"/>
    <property type="match status" value="1"/>
</dbReference>
<comment type="caution">
    <text evidence="7">The sequence shown here is derived from an EMBL/GenBank/DDBJ whole genome shotgun (WGS) entry which is preliminary data.</text>
</comment>
<dbReference type="OrthoDB" id="6236007at2759"/>
<feature type="domain" description="TIL" evidence="6">
    <location>
        <begin position="32"/>
        <end position="86"/>
    </location>
</feature>
<comment type="similarity">
    <text evidence="1">Belongs to the serine protease inhibitor-like (TIL domain-containing) family.</text>
</comment>
<dbReference type="InterPro" id="IPR051368">
    <property type="entry name" value="SerProtInhib-TIL_Domain"/>
</dbReference>
<evidence type="ECO:0000256" key="5">
    <source>
        <dbReference type="SAM" id="SignalP"/>
    </source>
</evidence>
<keyword evidence="3" id="KW-0722">Serine protease inhibitor</keyword>
<dbReference type="EMBL" id="QOIP01000009">
    <property type="protein sequence ID" value="RLU18200.1"/>
    <property type="molecule type" value="Genomic_DNA"/>
</dbReference>
<keyword evidence="2" id="KW-0646">Protease inhibitor</keyword>
<dbReference type="Pfam" id="PF01826">
    <property type="entry name" value="TIL"/>
    <property type="match status" value="1"/>
</dbReference>
<dbReference type="InterPro" id="IPR002919">
    <property type="entry name" value="TIL_dom"/>
</dbReference>
<dbReference type="Proteomes" id="UP000279307">
    <property type="component" value="Chromosome 9"/>
</dbReference>
<sequence length="89" mass="9944">MLRVTIGLLFTLAIFSTNVFARHQAPIRCIRPNEEYHCGSACQATCSTLGQPCLIANIRCNDDCYCKEGYVRMDDGEGRCIPKDQCPIN</sequence>
<evidence type="ECO:0000256" key="3">
    <source>
        <dbReference type="ARBA" id="ARBA00022900"/>
    </source>
</evidence>
<dbReference type="AlphaFoldDB" id="A0A3L8DCF9"/>
<reference evidence="7" key="1">
    <citation type="journal article" date="2018" name="Genome Res.">
        <title>The genomic architecture and molecular evolution of ant odorant receptors.</title>
        <authorList>
            <person name="McKenzie S.K."/>
            <person name="Kronauer D.J.C."/>
        </authorList>
    </citation>
    <scope>NUCLEOTIDE SEQUENCE [LARGE SCALE GENOMIC DNA]</scope>
    <source>
        <strain evidence="7">Clonal line C1</strain>
    </source>
</reference>
<evidence type="ECO:0000256" key="2">
    <source>
        <dbReference type="ARBA" id="ARBA00022690"/>
    </source>
</evidence>
<proteinExistence type="inferred from homology"/>
<dbReference type="SUPFAM" id="SSF57567">
    <property type="entry name" value="Serine protease inhibitors"/>
    <property type="match status" value="1"/>
</dbReference>
<evidence type="ECO:0000259" key="6">
    <source>
        <dbReference type="Pfam" id="PF01826"/>
    </source>
</evidence>
<dbReference type="GO" id="GO:0004867">
    <property type="term" value="F:serine-type endopeptidase inhibitor activity"/>
    <property type="evidence" value="ECO:0007669"/>
    <property type="project" value="UniProtKB-KW"/>
</dbReference>
<dbReference type="PANTHER" id="PTHR23259:SF70">
    <property type="entry name" value="ACCESSORY GLAND PROTEIN ACP62F-RELATED"/>
    <property type="match status" value="1"/>
</dbReference>
<feature type="signal peptide" evidence="5">
    <location>
        <begin position="1"/>
        <end position="21"/>
    </location>
</feature>
<dbReference type="PANTHER" id="PTHR23259">
    <property type="entry name" value="RIDDLE"/>
    <property type="match status" value="1"/>
</dbReference>